<evidence type="ECO:0000313" key="2">
    <source>
        <dbReference type="EMBL" id="MBB6004277.1"/>
    </source>
</evidence>
<feature type="signal peptide" evidence="1">
    <location>
        <begin position="1"/>
        <end position="19"/>
    </location>
</feature>
<reference evidence="2 3" key="1">
    <citation type="submission" date="2020-08" db="EMBL/GenBank/DDBJ databases">
        <title>Functional genomics of gut bacteria from endangered species of beetles.</title>
        <authorList>
            <person name="Carlos-Shanley C."/>
        </authorList>
    </citation>
    <scope>NUCLEOTIDE SEQUENCE [LARGE SCALE GENOMIC DNA]</scope>
    <source>
        <strain evidence="2 3">S00070</strain>
    </source>
</reference>
<evidence type="ECO:0000256" key="1">
    <source>
        <dbReference type="SAM" id="SignalP"/>
    </source>
</evidence>
<keyword evidence="3" id="KW-1185">Reference proteome</keyword>
<name>A0A841EJA9_9BACT</name>
<dbReference type="Proteomes" id="UP000524404">
    <property type="component" value="Unassembled WGS sequence"/>
</dbReference>
<protein>
    <recommendedName>
        <fullName evidence="4">DUF3299 domain-containing protein</fullName>
    </recommendedName>
</protein>
<gene>
    <name evidence="2" type="ORF">HNP25_002940</name>
</gene>
<sequence length="146" mass="16860">MRKKIIILLIFCLAQNVVSQGFEAKNITWSDLKDVRFKKRLNIDVGMFFLYPTFGPKVTALDGQEIMIKGYTIPIDTEGTFVVSQYPMAMCFFCGKAGPESMMQLNFNKKQRFKTDEIHSFKGKFRLNPDNVNELNYILEEAILIN</sequence>
<comment type="caution">
    <text evidence="2">The sequence shown here is derived from an EMBL/GenBank/DDBJ whole genome shotgun (WGS) entry which is preliminary data.</text>
</comment>
<keyword evidence="1" id="KW-0732">Signal</keyword>
<dbReference type="AlphaFoldDB" id="A0A841EJA9"/>
<feature type="chain" id="PRO_5032924753" description="DUF3299 domain-containing protein" evidence="1">
    <location>
        <begin position="20"/>
        <end position="146"/>
    </location>
</feature>
<evidence type="ECO:0008006" key="4">
    <source>
        <dbReference type="Google" id="ProtNLM"/>
    </source>
</evidence>
<accession>A0A841EJA9</accession>
<proteinExistence type="predicted"/>
<dbReference type="RefSeq" id="WP_184135173.1">
    <property type="nucleotide sequence ID" value="NZ_JACHKT010000021.1"/>
</dbReference>
<dbReference type="Gene3D" id="2.40.50.870">
    <property type="entry name" value="Protein of unknown function (DUF3299)"/>
    <property type="match status" value="1"/>
</dbReference>
<organism evidence="2 3">
    <name type="scientific">Arcicella rosea</name>
    <dbReference type="NCBI Taxonomy" id="502909"/>
    <lineage>
        <taxon>Bacteria</taxon>
        <taxon>Pseudomonadati</taxon>
        <taxon>Bacteroidota</taxon>
        <taxon>Cytophagia</taxon>
        <taxon>Cytophagales</taxon>
        <taxon>Flectobacillaceae</taxon>
        <taxon>Arcicella</taxon>
    </lineage>
</organism>
<dbReference type="EMBL" id="JACHKT010000021">
    <property type="protein sequence ID" value="MBB6004277.1"/>
    <property type="molecule type" value="Genomic_DNA"/>
</dbReference>
<evidence type="ECO:0000313" key="3">
    <source>
        <dbReference type="Proteomes" id="UP000524404"/>
    </source>
</evidence>